<reference evidence="8 10" key="2">
    <citation type="submission" date="2023-10" db="EMBL/GenBank/DDBJ databases">
        <title>To unveil natural product biosynthetic capacity in Pseudoalteromonas.</title>
        <authorList>
            <person name="Wang J."/>
        </authorList>
    </citation>
    <scope>NUCLEOTIDE SEQUENCE [LARGE SCALE GENOMIC DNA]</scope>
    <source>
        <strain evidence="8 10">DSM 15914</strain>
    </source>
</reference>
<organism evidence="7 9">
    <name type="scientific">Pseudoalteromonas maricaloris</name>
    <dbReference type="NCBI Taxonomy" id="184924"/>
    <lineage>
        <taxon>Bacteria</taxon>
        <taxon>Pseudomonadati</taxon>
        <taxon>Pseudomonadota</taxon>
        <taxon>Gammaproteobacteria</taxon>
        <taxon>Alteromonadales</taxon>
        <taxon>Pseudoalteromonadaceae</taxon>
        <taxon>Pseudoalteromonas</taxon>
    </lineage>
</organism>
<keyword evidence="10" id="KW-1185">Reference proteome</keyword>
<evidence type="ECO:0000256" key="3">
    <source>
        <dbReference type="ARBA" id="ARBA00023125"/>
    </source>
</evidence>
<evidence type="ECO:0000256" key="2">
    <source>
        <dbReference type="ARBA" id="ARBA00023015"/>
    </source>
</evidence>
<gene>
    <name evidence="7" type="ORF">F9Y85_06735</name>
    <name evidence="8" type="ORF">R5H13_22985</name>
</gene>
<dbReference type="InterPro" id="IPR036390">
    <property type="entry name" value="WH_DNA-bd_sf"/>
</dbReference>
<evidence type="ECO:0000259" key="6">
    <source>
        <dbReference type="Pfam" id="PF03466"/>
    </source>
</evidence>
<keyword evidence="4" id="KW-0804">Transcription</keyword>
<dbReference type="InterPro" id="IPR058163">
    <property type="entry name" value="LysR-type_TF_proteobact-type"/>
</dbReference>
<dbReference type="PANTHER" id="PTHR30537:SF3">
    <property type="entry name" value="TRANSCRIPTIONAL REGULATORY PROTEIN"/>
    <property type="match status" value="1"/>
</dbReference>
<feature type="domain" description="HTH lysR-type" evidence="5">
    <location>
        <begin position="4"/>
        <end position="62"/>
    </location>
</feature>
<dbReference type="AlphaFoldDB" id="A0A8I2H4E8"/>
<proteinExistence type="inferred from homology"/>
<dbReference type="InterPro" id="IPR036388">
    <property type="entry name" value="WH-like_DNA-bd_sf"/>
</dbReference>
<name>A0A8I2H4E8_9GAMM</name>
<dbReference type="SUPFAM" id="SSF53850">
    <property type="entry name" value="Periplasmic binding protein-like II"/>
    <property type="match status" value="1"/>
</dbReference>
<reference evidence="7" key="1">
    <citation type="submission" date="2019-10" db="EMBL/GenBank/DDBJ databases">
        <authorList>
            <person name="Paulsen S."/>
        </authorList>
    </citation>
    <scope>NUCLEOTIDE SEQUENCE</scope>
    <source>
        <strain evidence="7">LMG 19692</strain>
    </source>
</reference>
<evidence type="ECO:0000313" key="9">
    <source>
        <dbReference type="Proteomes" id="UP000646877"/>
    </source>
</evidence>
<dbReference type="GO" id="GO:0043565">
    <property type="term" value="F:sequence-specific DNA binding"/>
    <property type="evidence" value="ECO:0007669"/>
    <property type="project" value="TreeGrafter"/>
</dbReference>
<keyword evidence="3" id="KW-0238">DNA-binding</keyword>
<dbReference type="EMBL" id="WEIA01000003">
    <property type="protein sequence ID" value="NLR21014.1"/>
    <property type="molecule type" value="Genomic_DNA"/>
</dbReference>
<dbReference type="RefSeq" id="WP_193521685.1">
    <property type="nucleotide sequence ID" value="NZ_CBCSDF010000004.1"/>
</dbReference>
<dbReference type="Pfam" id="PF03466">
    <property type="entry name" value="LysR_substrate"/>
    <property type="match status" value="1"/>
</dbReference>
<dbReference type="EMBL" id="CP137579">
    <property type="protein sequence ID" value="WOX30747.1"/>
    <property type="molecule type" value="Genomic_DNA"/>
</dbReference>
<dbReference type="InterPro" id="IPR000847">
    <property type="entry name" value="LysR_HTH_N"/>
</dbReference>
<dbReference type="GO" id="GO:0006351">
    <property type="term" value="P:DNA-templated transcription"/>
    <property type="evidence" value="ECO:0007669"/>
    <property type="project" value="TreeGrafter"/>
</dbReference>
<feature type="domain" description="LysR substrate-binding" evidence="6">
    <location>
        <begin position="89"/>
        <end position="276"/>
    </location>
</feature>
<dbReference type="Pfam" id="PF00126">
    <property type="entry name" value="HTH_1"/>
    <property type="match status" value="1"/>
</dbReference>
<comment type="similarity">
    <text evidence="1">Belongs to the LysR transcriptional regulatory family.</text>
</comment>
<evidence type="ECO:0000259" key="5">
    <source>
        <dbReference type="Pfam" id="PF00126"/>
    </source>
</evidence>
<keyword evidence="2" id="KW-0805">Transcription regulation</keyword>
<protein>
    <submittedName>
        <fullName evidence="7">LysR family transcriptional regulator</fullName>
    </submittedName>
</protein>
<evidence type="ECO:0000313" key="7">
    <source>
        <dbReference type="EMBL" id="NLR21014.1"/>
    </source>
</evidence>
<evidence type="ECO:0000313" key="10">
    <source>
        <dbReference type="Proteomes" id="UP001304419"/>
    </source>
</evidence>
<evidence type="ECO:0000313" key="8">
    <source>
        <dbReference type="EMBL" id="WOX30747.1"/>
    </source>
</evidence>
<dbReference type="InterPro" id="IPR005119">
    <property type="entry name" value="LysR_subst-bd"/>
</dbReference>
<dbReference type="PANTHER" id="PTHR30537">
    <property type="entry name" value="HTH-TYPE TRANSCRIPTIONAL REGULATOR"/>
    <property type="match status" value="1"/>
</dbReference>
<dbReference type="SUPFAM" id="SSF46785">
    <property type="entry name" value="Winged helix' DNA-binding domain"/>
    <property type="match status" value="1"/>
</dbReference>
<accession>A0A8I2H4E8</accession>
<dbReference type="Gene3D" id="3.40.190.290">
    <property type="match status" value="1"/>
</dbReference>
<evidence type="ECO:0000256" key="4">
    <source>
        <dbReference type="ARBA" id="ARBA00023163"/>
    </source>
</evidence>
<sequence>MENWDDFQLLLALKRANTLRGAAKVLGVNHTTVSRRLHALNQRFSLDICMLSQGKVSFSELGLQLLSAAENMEASLAPHLSQINTSVKQLKQQINLSIPPAILQFVLLDELHEFQQNNPYLTLSINTTYALSDLEKSEADVVIRASHVPDEHLVGHRLFPISLGYFMHKDYLDKRTSESLSWITASVTERPTWLLDTPYPTAPVSLSIEDLVLRHQAASKGLGMIRGAHYIARHFPNLIEFAPASEHYADLWILTHPTKKSIPNVKRLISFLLKTMRSKHILIDCAK</sequence>
<dbReference type="Proteomes" id="UP000646877">
    <property type="component" value="Unassembled WGS sequence"/>
</dbReference>
<evidence type="ECO:0000256" key="1">
    <source>
        <dbReference type="ARBA" id="ARBA00009437"/>
    </source>
</evidence>
<dbReference type="Gene3D" id="1.10.10.10">
    <property type="entry name" value="Winged helix-like DNA-binding domain superfamily/Winged helix DNA-binding domain"/>
    <property type="match status" value="1"/>
</dbReference>
<dbReference type="GO" id="GO:0003700">
    <property type="term" value="F:DNA-binding transcription factor activity"/>
    <property type="evidence" value="ECO:0007669"/>
    <property type="project" value="InterPro"/>
</dbReference>
<dbReference type="Proteomes" id="UP001304419">
    <property type="component" value="Chromosome 2"/>
</dbReference>